<dbReference type="Gene3D" id="3.40.50.300">
    <property type="entry name" value="P-loop containing nucleotide triphosphate hydrolases"/>
    <property type="match status" value="1"/>
</dbReference>
<dbReference type="Pfam" id="PF24883">
    <property type="entry name" value="NPHP3_N"/>
    <property type="match status" value="1"/>
</dbReference>
<accession>A0A5M3MNM3</accession>
<name>A0A5M3MNM3_CONPW</name>
<proteinExistence type="predicted"/>
<dbReference type="SUPFAM" id="SSF82171">
    <property type="entry name" value="DPP6 N-terminal domain-like"/>
    <property type="match status" value="1"/>
</dbReference>
<organism evidence="3 4">
    <name type="scientific">Coniophora puteana (strain RWD-64-598)</name>
    <name type="common">Brown rot fungus</name>
    <dbReference type="NCBI Taxonomy" id="741705"/>
    <lineage>
        <taxon>Eukaryota</taxon>
        <taxon>Fungi</taxon>
        <taxon>Dikarya</taxon>
        <taxon>Basidiomycota</taxon>
        <taxon>Agaricomycotina</taxon>
        <taxon>Agaricomycetes</taxon>
        <taxon>Agaricomycetidae</taxon>
        <taxon>Boletales</taxon>
        <taxon>Coniophorineae</taxon>
        <taxon>Coniophoraceae</taxon>
        <taxon>Coniophora</taxon>
    </lineage>
</organism>
<keyword evidence="4" id="KW-1185">Reference proteome</keyword>
<dbReference type="InterPro" id="IPR015943">
    <property type="entry name" value="WD40/YVTN_repeat-like_dom_sf"/>
</dbReference>
<dbReference type="GeneID" id="19205492"/>
<dbReference type="SUPFAM" id="SSF52540">
    <property type="entry name" value="P-loop containing nucleoside triphosphate hydrolases"/>
    <property type="match status" value="1"/>
</dbReference>
<comment type="caution">
    <text evidence="3">The sequence shown here is derived from an EMBL/GenBank/DDBJ whole genome shotgun (WGS) entry which is preliminary data.</text>
</comment>
<dbReference type="KEGG" id="cput:CONPUDRAFT_166178"/>
<keyword evidence="1" id="KW-0677">Repeat</keyword>
<dbReference type="AlphaFoldDB" id="A0A5M3MNM3"/>
<reference evidence="4" key="1">
    <citation type="journal article" date="2012" name="Science">
        <title>The Paleozoic origin of enzymatic lignin decomposition reconstructed from 31 fungal genomes.</title>
        <authorList>
            <person name="Floudas D."/>
            <person name="Binder M."/>
            <person name="Riley R."/>
            <person name="Barry K."/>
            <person name="Blanchette R.A."/>
            <person name="Henrissat B."/>
            <person name="Martinez A.T."/>
            <person name="Otillar R."/>
            <person name="Spatafora J.W."/>
            <person name="Yadav J.S."/>
            <person name="Aerts A."/>
            <person name="Benoit I."/>
            <person name="Boyd A."/>
            <person name="Carlson A."/>
            <person name="Copeland A."/>
            <person name="Coutinho P.M."/>
            <person name="de Vries R.P."/>
            <person name="Ferreira P."/>
            <person name="Findley K."/>
            <person name="Foster B."/>
            <person name="Gaskell J."/>
            <person name="Glotzer D."/>
            <person name="Gorecki P."/>
            <person name="Heitman J."/>
            <person name="Hesse C."/>
            <person name="Hori C."/>
            <person name="Igarashi K."/>
            <person name="Jurgens J.A."/>
            <person name="Kallen N."/>
            <person name="Kersten P."/>
            <person name="Kohler A."/>
            <person name="Kuees U."/>
            <person name="Kumar T.K.A."/>
            <person name="Kuo A."/>
            <person name="LaButti K."/>
            <person name="Larrondo L.F."/>
            <person name="Lindquist E."/>
            <person name="Ling A."/>
            <person name="Lombard V."/>
            <person name="Lucas S."/>
            <person name="Lundell T."/>
            <person name="Martin R."/>
            <person name="McLaughlin D.J."/>
            <person name="Morgenstern I."/>
            <person name="Morin E."/>
            <person name="Murat C."/>
            <person name="Nagy L.G."/>
            <person name="Nolan M."/>
            <person name="Ohm R.A."/>
            <person name="Patyshakuliyeva A."/>
            <person name="Rokas A."/>
            <person name="Ruiz-Duenas F.J."/>
            <person name="Sabat G."/>
            <person name="Salamov A."/>
            <person name="Samejima M."/>
            <person name="Schmutz J."/>
            <person name="Slot J.C."/>
            <person name="St John F."/>
            <person name="Stenlid J."/>
            <person name="Sun H."/>
            <person name="Sun S."/>
            <person name="Syed K."/>
            <person name="Tsang A."/>
            <person name="Wiebenga A."/>
            <person name="Young D."/>
            <person name="Pisabarro A."/>
            <person name="Eastwood D.C."/>
            <person name="Martin F."/>
            <person name="Cullen D."/>
            <person name="Grigoriev I.V."/>
            <person name="Hibbett D.S."/>
        </authorList>
    </citation>
    <scope>NUCLEOTIDE SEQUENCE [LARGE SCALE GENOMIC DNA]</scope>
    <source>
        <strain evidence="4">RWD-64-598 SS2</strain>
    </source>
</reference>
<evidence type="ECO:0000259" key="2">
    <source>
        <dbReference type="Pfam" id="PF24883"/>
    </source>
</evidence>
<dbReference type="InterPro" id="IPR027417">
    <property type="entry name" value="P-loop_NTPase"/>
</dbReference>
<dbReference type="Gene3D" id="2.130.10.10">
    <property type="entry name" value="YVTN repeat-like/Quinoprotein amine dehydrogenase"/>
    <property type="match status" value="1"/>
</dbReference>
<gene>
    <name evidence="3" type="ORF">CONPUDRAFT_166178</name>
</gene>
<evidence type="ECO:0000256" key="1">
    <source>
        <dbReference type="ARBA" id="ARBA00022737"/>
    </source>
</evidence>
<dbReference type="InterPro" id="IPR056884">
    <property type="entry name" value="NPHP3-like_N"/>
</dbReference>
<protein>
    <recommendedName>
        <fullName evidence="2">Nephrocystin 3-like N-terminal domain-containing protein</fullName>
    </recommendedName>
</protein>
<dbReference type="SUPFAM" id="SSF75011">
    <property type="entry name" value="3-carboxy-cis,cis-mucoante lactonizing enzyme"/>
    <property type="match status" value="1"/>
</dbReference>
<evidence type="ECO:0000313" key="3">
    <source>
        <dbReference type="EMBL" id="EIW80758.1"/>
    </source>
</evidence>
<dbReference type="PANTHER" id="PTHR10039:SF15">
    <property type="entry name" value="NACHT DOMAIN-CONTAINING PROTEIN"/>
    <property type="match status" value="1"/>
</dbReference>
<feature type="domain" description="Nephrocystin 3-like N-terminal" evidence="2">
    <location>
        <begin position="48"/>
        <end position="205"/>
    </location>
</feature>
<dbReference type="RefSeq" id="XP_007769628.1">
    <property type="nucleotide sequence ID" value="XM_007771438.1"/>
</dbReference>
<dbReference type="EMBL" id="JH711579">
    <property type="protein sequence ID" value="EIW80758.1"/>
    <property type="molecule type" value="Genomic_DNA"/>
</dbReference>
<evidence type="ECO:0000313" key="4">
    <source>
        <dbReference type="Proteomes" id="UP000053558"/>
    </source>
</evidence>
<dbReference type="Proteomes" id="UP000053558">
    <property type="component" value="Unassembled WGS sequence"/>
</dbReference>
<dbReference type="OrthoDB" id="3027122at2759"/>
<sequence length="1187" mass="134368">MDPWNKLAQEIAVGAVYDSNERQPHSKCLPGTRVRLLEALHQHVGDPARKIVWLSGESGCGKSTVAHTLAEELRRADKLAGTFFFSRKHTKRSTFDHVILTLAYQLGLHHPQAREVIAKAISDDPSLLSTERSHRDQLEALVIAPLKELAFIWKERSQTGMSIILDALDEGTASGVEHLLPFISLLACLLRDNGIPIVNIILTSRPLPHIGAVMNENQLSATIRTVQVEHHESREDVPLYLQHEFKQIYDAHDMSNSFDPRWPPESDLVMLAQHASGRFIFAATVVRLIKQNDQPRDQLPLVCEMIRGHVTRVWGNIEHLYSSIIDHIDASIRSDGLKYLSLVVSLADTLSPQNLRILFRDVDVYSFLLPFSALISLPPRGSPDPVQIYHASLRDFLQNRGQIRDTDNGQYPEPDLHHRLASNCFRTMATLLRHDICNLRDPSLLHSEIPDFAQRRDDLPRALLYACRHWLYHIQHTSPDGETYDLLADFMKQRVLFAIEAYAIFGELDTCIVQFRAARQLVMGWDGDYFPDKDKIMELLYDSWRLTMTFFDPISASALHVYESALPFAPAKSEIRLVYNHVQPTSFHFEHGLDDDWDCTIRIVHPNRDVYTIALSPDTSHLAIHAYSSNLAEIWDMASGIVVKTRRLEFPDDSEGWSTISYSNRSVAISLYPLPALLNDPSEDIAGRWKARSEIWMWDLSSDTVSSINPIGSELLAPSMTLSYDGAAVASLWYHPIDWQVDGHCVLRVHNAHSHDQLLEARLKLKTDAIIDLHECLEFSYDGKFLLCYPGIDQSAYIINVDRGEIERVIKHHWLDDSRLLFGLSSNSIIVLGPANSRETPRVLPILLGSSESPQQPEWISLDGSKVGIRIGGMIRAIGVGNSRWNSQTEEIFSVLQLEDESLRIINLSRAATRQASSSTSFSETAYSEECPQFQPFDTIQFSPDNTIVAVLKPTMRDSPALQRLFVVYSFERDALVQLTSLPLPGGNDEEGIFCYYILSVTRRGIWLLRTTSICQSGGDPRHLLRWNRDTRDVIEVTPPLKGPSTYIGLNASVALSPNGKRLYGPFSSRTNAMNLKNPENYPLYEQANNPDSIVYEPDQYDGPAVIFDAHSWSDLCVDADGWLRQRSRRICWLPPRYRPHSLRQNGLKLRIDGNKVTILGLSDGRRITIRLLNTDIQYYDSVDPAS</sequence>
<dbReference type="PANTHER" id="PTHR10039">
    <property type="entry name" value="AMELOGENIN"/>
    <property type="match status" value="1"/>
</dbReference>